<reference evidence="4" key="1">
    <citation type="submission" date="2021-10" db="EMBL/GenBank/DDBJ databases">
        <title>Streptomyces nigrumlapis sp.nov.,an antimicrobial producing actinobacterium isolated from Black Gobi rocks.</title>
        <authorList>
            <person name="Wen Y."/>
            <person name="Zhang W."/>
            <person name="Liu X.G."/>
        </authorList>
    </citation>
    <scope>NUCLEOTIDE SEQUENCE</scope>
    <source>
        <strain evidence="4">ST13-2-2</strain>
    </source>
</reference>
<keyword evidence="2" id="KW-0808">Transferase</keyword>
<evidence type="ECO:0000313" key="4">
    <source>
        <dbReference type="EMBL" id="UQA92115.1"/>
    </source>
</evidence>
<evidence type="ECO:0000256" key="1">
    <source>
        <dbReference type="ARBA" id="ARBA00006034"/>
    </source>
</evidence>
<dbReference type="RefSeq" id="WP_248862967.1">
    <property type="nucleotide sequence ID" value="NZ_CP086322.1"/>
</dbReference>
<dbReference type="Gene3D" id="3.40.50.11710">
    <property type="entry name" value="Cyclodipeptide synthase"/>
    <property type="match status" value="1"/>
</dbReference>
<gene>
    <name evidence="4" type="ORF">K9S39_09880</name>
</gene>
<keyword evidence="5" id="KW-1185">Reference proteome</keyword>
<dbReference type="EMBL" id="CP086322">
    <property type="protein sequence ID" value="UQA92115.1"/>
    <property type="molecule type" value="Genomic_DNA"/>
</dbReference>
<evidence type="ECO:0000313" key="5">
    <source>
        <dbReference type="Proteomes" id="UP000830115"/>
    </source>
</evidence>
<dbReference type="InterPro" id="IPR030903">
    <property type="entry name" value="CDPS"/>
</dbReference>
<dbReference type="NCBIfam" id="TIGR04539">
    <property type="entry name" value="tRNA_cyclodipep"/>
    <property type="match status" value="1"/>
</dbReference>
<dbReference type="Proteomes" id="UP000830115">
    <property type="component" value="Chromosome"/>
</dbReference>
<accession>A0ABY4M319</accession>
<dbReference type="Pfam" id="PF16715">
    <property type="entry name" value="CDPS"/>
    <property type="match status" value="1"/>
</dbReference>
<sequence length="239" mass="26918">MFDAQPLTENCCAAQRKASHACIGVSPFNSYFTTKRLVALADWALSRFDSCHFFVPDTVAAYTLEALGYPPDRARHKAQRQGQYVHNKITTALRTLSVDDPTRLILGMARLDGNPRYRELLDHAHGLFADDPIFQQACLDAAHWVLDRKLPPDTPPSQEQLHLAVRYFLAELPLFVDSGRIAQSGPSVFVYHHPVDFLERLYRNELPWSPVPGQGFLVVQERESAGPRHGARQTSEAEI</sequence>
<protein>
    <recommendedName>
        <fullName evidence="3">Cyclodipeptide synthase</fullName>
    </recommendedName>
</protein>
<comment type="similarity">
    <text evidence="1">Belongs to the CDPS family.</text>
</comment>
<evidence type="ECO:0000256" key="2">
    <source>
        <dbReference type="ARBA" id="ARBA00022679"/>
    </source>
</evidence>
<evidence type="ECO:0000256" key="3">
    <source>
        <dbReference type="ARBA" id="ARBA00030771"/>
    </source>
</evidence>
<dbReference type="InterPro" id="IPR038622">
    <property type="entry name" value="CDPS_sf"/>
</dbReference>
<name>A0ABY4M319_9ACTN</name>
<proteinExistence type="inferred from homology"/>
<organism evidence="4 5">
    <name type="scientific">Streptomyces halobius</name>
    <dbReference type="NCBI Taxonomy" id="2879846"/>
    <lineage>
        <taxon>Bacteria</taxon>
        <taxon>Bacillati</taxon>
        <taxon>Actinomycetota</taxon>
        <taxon>Actinomycetes</taxon>
        <taxon>Kitasatosporales</taxon>
        <taxon>Streptomycetaceae</taxon>
        <taxon>Streptomyces</taxon>
    </lineage>
</organism>